<dbReference type="EMBL" id="MJEQ01037189">
    <property type="protein sequence ID" value="OIT01078.1"/>
    <property type="molecule type" value="Genomic_DNA"/>
</dbReference>
<gene>
    <name evidence="1" type="ORF">A4A49_01868</name>
</gene>
<sequence length="332" mass="37789">MEDQKVLKAFIDNSIRDSVQQMKDSISKDLAELRSVLLEVMGKKAMTSFQPRDTAMDAKLWWFRGENPEDWIFQAECYFDFYKIKDDQKLTRALFYLDGDTLEWYQSLYRNKQLIDWPHFADKVRTRFKQKGLKSEGKLAKRSCMTNSSFLQNYGRQCDCKNKIHAHKVFDESSDRSKGAYSLVLSHVPNSSDLESTSQGRNLEAANIIDKMSNGADDSDLLELSSSVTSFEIQDGLDSVEIDLKAHTDSETTTLTNFEDTVFLKVPQGTGSSQRLQFAPDESLPAPFDGSLLLPSNVEQPTAHVLFHEIKSALEEENTSHVNKMFAEMPYG</sequence>
<dbReference type="Gramene" id="OIT01078">
    <property type="protein sequence ID" value="OIT01078"/>
    <property type="gene ID" value="A4A49_01868"/>
</dbReference>
<name>A0A1J6I7U6_NICAT</name>
<evidence type="ECO:0000313" key="1">
    <source>
        <dbReference type="EMBL" id="OIT01078.1"/>
    </source>
</evidence>
<dbReference type="Proteomes" id="UP000187609">
    <property type="component" value="Unassembled WGS sequence"/>
</dbReference>
<keyword evidence="2" id="KW-1185">Reference proteome</keyword>
<reference evidence="1" key="1">
    <citation type="submission" date="2016-11" db="EMBL/GenBank/DDBJ databases">
        <title>The genome of Nicotiana attenuata.</title>
        <authorList>
            <person name="Xu S."/>
            <person name="Brockmoeller T."/>
            <person name="Gaquerel E."/>
            <person name="Navarro A."/>
            <person name="Kuhl H."/>
            <person name="Gase K."/>
            <person name="Ling Z."/>
            <person name="Zhou W."/>
            <person name="Kreitzer C."/>
            <person name="Stanke M."/>
            <person name="Tang H."/>
            <person name="Lyons E."/>
            <person name="Pandey P."/>
            <person name="Pandey S.P."/>
            <person name="Timmermann B."/>
            <person name="Baldwin I.T."/>
        </authorList>
    </citation>
    <scope>NUCLEOTIDE SEQUENCE [LARGE SCALE GENOMIC DNA]</scope>
    <source>
        <strain evidence="1">UT</strain>
    </source>
</reference>
<evidence type="ECO:0000313" key="2">
    <source>
        <dbReference type="Proteomes" id="UP000187609"/>
    </source>
</evidence>
<dbReference type="AlphaFoldDB" id="A0A1J6I7U6"/>
<proteinExistence type="predicted"/>
<evidence type="ECO:0008006" key="3">
    <source>
        <dbReference type="Google" id="ProtNLM"/>
    </source>
</evidence>
<comment type="caution">
    <text evidence="1">The sequence shown here is derived from an EMBL/GenBank/DDBJ whole genome shotgun (WGS) entry which is preliminary data.</text>
</comment>
<accession>A0A1J6I7U6</accession>
<organism evidence="1 2">
    <name type="scientific">Nicotiana attenuata</name>
    <name type="common">Coyote tobacco</name>
    <dbReference type="NCBI Taxonomy" id="49451"/>
    <lineage>
        <taxon>Eukaryota</taxon>
        <taxon>Viridiplantae</taxon>
        <taxon>Streptophyta</taxon>
        <taxon>Embryophyta</taxon>
        <taxon>Tracheophyta</taxon>
        <taxon>Spermatophyta</taxon>
        <taxon>Magnoliopsida</taxon>
        <taxon>eudicotyledons</taxon>
        <taxon>Gunneridae</taxon>
        <taxon>Pentapetalae</taxon>
        <taxon>asterids</taxon>
        <taxon>lamiids</taxon>
        <taxon>Solanales</taxon>
        <taxon>Solanaceae</taxon>
        <taxon>Nicotianoideae</taxon>
        <taxon>Nicotianeae</taxon>
        <taxon>Nicotiana</taxon>
    </lineage>
</organism>
<protein>
    <recommendedName>
        <fullName evidence="3">Retrotransposon gag domain-containing protein</fullName>
    </recommendedName>
</protein>